<dbReference type="AlphaFoldDB" id="A0A221WCU1"/>
<dbReference type="InterPro" id="IPR013783">
    <property type="entry name" value="Ig-like_fold"/>
</dbReference>
<feature type="domain" description="Bacterial Ig" evidence="4">
    <location>
        <begin position="536"/>
        <end position="604"/>
    </location>
</feature>
<dbReference type="Gene3D" id="2.40.10.10">
    <property type="entry name" value="Trypsin-like serine proteases"/>
    <property type="match status" value="2"/>
</dbReference>
<keyword evidence="5" id="KW-0378">Hydrolase</keyword>
<dbReference type="InterPro" id="IPR043504">
    <property type="entry name" value="Peptidase_S1_PA_chymotrypsin"/>
</dbReference>
<evidence type="ECO:0000313" key="6">
    <source>
        <dbReference type="Proteomes" id="UP000204221"/>
    </source>
</evidence>
<accession>A0A221WCU1</accession>
<proteinExistence type="predicted"/>
<evidence type="ECO:0000256" key="2">
    <source>
        <dbReference type="SAM" id="Phobius"/>
    </source>
</evidence>
<dbReference type="GO" id="GO:0005975">
    <property type="term" value="P:carbohydrate metabolic process"/>
    <property type="evidence" value="ECO:0007669"/>
    <property type="project" value="UniProtKB-ARBA"/>
</dbReference>
<dbReference type="Gene3D" id="3.30.300.50">
    <property type="match status" value="1"/>
</dbReference>
<feature type="region of interest" description="Disordered" evidence="1">
    <location>
        <begin position="608"/>
        <end position="641"/>
    </location>
</feature>
<dbReference type="Pfam" id="PF17936">
    <property type="entry name" value="Big_6"/>
    <property type="match status" value="1"/>
</dbReference>
<dbReference type="KEGG" id="ahg:AHOG_27445"/>
<dbReference type="InterPro" id="IPR009003">
    <property type="entry name" value="Peptidase_S1_PA"/>
</dbReference>
<keyword evidence="2" id="KW-0812">Transmembrane</keyword>
<keyword evidence="6" id="KW-1185">Reference proteome</keyword>
<dbReference type="CDD" id="cd21112">
    <property type="entry name" value="alphaLP-like"/>
    <property type="match status" value="1"/>
</dbReference>
<dbReference type="GO" id="GO:0016787">
    <property type="term" value="F:hydrolase activity"/>
    <property type="evidence" value="ECO:0007669"/>
    <property type="project" value="UniProtKB-KW"/>
</dbReference>
<feature type="signal peptide" evidence="3">
    <location>
        <begin position="1"/>
        <end position="31"/>
    </location>
</feature>
<feature type="region of interest" description="Disordered" evidence="1">
    <location>
        <begin position="526"/>
        <end position="547"/>
    </location>
</feature>
<sequence>MSKASPSRGLLAAALSAGVVTLGAFGGVASAQTEEASPLNSADVNVESIPSEMRVAIERDLGISAEAYAEQATAAGNASITSTRLAGELGDSFGGAWFNSDTNSLHVKVTDNVAAQVAVDLGAEVEVGGPSLGQLDAASAELASWASNQNGLVAGVSVDVQSSSVVVTLVNGEEAASLAGQVPNVGVEVTTQQQTAERRLVDINGGDGYFTGNQAEDAIIGVCSFGFPAYDAAGSPLYLTAGHCYGDEDNSVAYREIPNEQPSLPLERLGDFGTVSFGEDNNDFATINITGDSIAPAVNTWNGDTTTLTGVVAPLEGMEVCKSGRTTQYTCGEITHAATTWEGVNDGQGNLVDIDGFEHSACTEGGDSGGAIVAGSLAVGITSAAAGNADGGCEITDGQGNPIDPISLGVSLTADVLPHLNDVAVLTEVNAPVIESPEDGQRIGEDEQVIRGTANPFATVSAQINDQSAEVQADADGAWELRPASALPVGEYSVTASQSLTVGGQTYSSEDTSLTFYVAPAAPSILEPADGTESDNATPTVSGTAEPGAIVTVSVDDKEASSADADADGNWAVNLVDELPAGSHTITAVQVIDGAESAAASVTYIVLDGDGEVPPPTTPPGDGEGEGPDAGAPDQDEDDLADTGANFILPLIIIGGVALAGGTFLALKFRRRNAAGTDGVA</sequence>
<dbReference type="InterPro" id="IPR041498">
    <property type="entry name" value="Big_6"/>
</dbReference>
<dbReference type="RefSeq" id="WP_157737076.1">
    <property type="nucleotide sequence ID" value="NZ_CP022521.1"/>
</dbReference>
<organism evidence="5 6">
    <name type="scientific">Actinoalloteichus hoggarensis</name>
    <dbReference type="NCBI Taxonomy" id="1470176"/>
    <lineage>
        <taxon>Bacteria</taxon>
        <taxon>Bacillati</taxon>
        <taxon>Actinomycetota</taxon>
        <taxon>Actinomycetes</taxon>
        <taxon>Pseudonocardiales</taxon>
        <taxon>Pseudonocardiaceae</taxon>
        <taxon>Actinoalloteichus</taxon>
    </lineage>
</organism>
<dbReference type="Proteomes" id="UP000204221">
    <property type="component" value="Chromosome"/>
</dbReference>
<evidence type="ECO:0000313" key="5">
    <source>
        <dbReference type="EMBL" id="ASO23087.1"/>
    </source>
</evidence>
<dbReference type="EMBL" id="CP022521">
    <property type="protein sequence ID" value="ASO23087.1"/>
    <property type="molecule type" value="Genomic_DNA"/>
</dbReference>
<evidence type="ECO:0000256" key="1">
    <source>
        <dbReference type="SAM" id="MobiDB-lite"/>
    </source>
</evidence>
<evidence type="ECO:0000256" key="3">
    <source>
        <dbReference type="SAM" id="SignalP"/>
    </source>
</evidence>
<feature type="chain" id="PRO_5043321487" evidence="3">
    <location>
        <begin position="32"/>
        <end position="681"/>
    </location>
</feature>
<protein>
    <submittedName>
        <fullName evidence="5">Streptogrisin-D</fullName>
        <ecNumber evidence="5">3.4.21.-</ecNumber>
    </submittedName>
</protein>
<keyword evidence="3" id="KW-0732">Signal</keyword>
<dbReference type="OrthoDB" id="3699013at2"/>
<feature type="transmembrane region" description="Helical" evidence="2">
    <location>
        <begin position="647"/>
        <end position="667"/>
    </location>
</feature>
<keyword evidence="2" id="KW-0472">Membrane</keyword>
<reference evidence="5 6" key="1">
    <citation type="submission" date="2017-07" db="EMBL/GenBank/DDBJ databases">
        <title>Complete genome sequence of Actinoalloteichus hoggarensis DSM 45943, type strain of Actinoalloteichus hoggarensis.</title>
        <authorList>
            <person name="Ruckert C."/>
            <person name="Nouioui I."/>
            <person name="Willmese J."/>
            <person name="van Wezel G."/>
            <person name="Klenk H.-P."/>
            <person name="Kalinowski J."/>
            <person name="Zotchev S.B."/>
        </authorList>
    </citation>
    <scope>NUCLEOTIDE SEQUENCE [LARGE SCALE GENOMIC DNA]</scope>
    <source>
        <strain evidence="5 6">DSM 45943</strain>
    </source>
</reference>
<gene>
    <name evidence="5" type="primary">sprD</name>
    <name evidence="5" type="ORF">AHOG_27445</name>
</gene>
<evidence type="ECO:0000259" key="4">
    <source>
        <dbReference type="Pfam" id="PF17936"/>
    </source>
</evidence>
<dbReference type="SUPFAM" id="SSF50494">
    <property type="entry name" value="Trypsin-like serine proteases"/>
    <property type="match status" value="1"/>
</dbReference>
<name>A0A221WCU1_9PSEU</name>
<dbReference type="Gene3D" id="2.60.40.10">
    <property type="entry name" value="Immunoglobulins"/>
    <property type="match status" value="2"/>
</dbReference>
<keyword evidence="2" id="KW-1133">Transmembrane helix</keyword>
<feature type="compositionally biased region" description="Polar residues" evidence="1">
    <location>
        <begin position="534"/>
        <end position="543"/>
    </location>
</feature>
<dbReference type="EC" id="3.4.21.-" evidence="5"/>
<dbReference type="InterPro" id="IPR035070">
    <property type="entry name" value="Streptogrisin_prodomain"/>
</dbReference>